<dbReference type="Proteomes" id="UP000628984">
    <property type="component" value="Unassembled WGS sequence"/>
</dbReference>
<dbReference type="InterPro" id="IPR038555">
    <property type="entry name" value="Zincin_1_sf"/>
</dbReference>
<dbReference type="CDD" id="cd12952">
    <property type="entry name" value="MMP_ACEL2062"/>
    <property type="match status" value="1"/>
</dbReference>
<dbReference type="Pfam" id="PF06262">
    <property type="entry name" value="Zincin_1"/>
    <property type="match status" value="1"/>
</dbReference>
<gene>
    <name evidence="1" type="ORF">GCM10011452_15230</name>
</gene>
<dbReference type="AlphaFoldDB" id="A0A918IR90"/>
<accession>A0A918IR90</accession>
<evidence type="ECO:0008006" key="3">
    <source>
        <dbReference type="Google" id="ProtNLM"/>
    </source>
</evidence>
<dbReference type="InterPro" id="IPR010428">
    <property type="entry name" value="Zincin_1"/>
</dbReference>
<dbReference type="EMBL" id="BMYQ01000003">
    <property type="protein sequence ID" value="GGW27638.1"/>
    <property type="molecule type" value="Genomic_DNA"/>
</dbReference>
<reference evidence="1" key="2">
    <citation type="submission" date="2020-09" db="EMBL/GenBank/DDBJ databases">
        <authorList>
            <person name="Sun Q."/>
            <person name="Kim S."/>
        </authorList>
    </citation>
    <scope>NUCLEOTIDE SEQUENCE</scope>
    <source>
        <strain evidence="1">KCTC 23714</strain>
    </source>
</reference>
<proteinExistence type="predicted"/>
<protein>
    <recommendedName>
        <fullName evidence="3">Neutral zinc metallopeptidase</fullName>
    </recommendedName>
</protein>
<dbReference type="Gene3D" id="3.30.2010.20">
    <property type="match status" value="1"/>
</dbReference>
<evidence type="ECO:0000313" key="2">
    <source>
        <dbReference type="Proteomes" id="UP000628984"/>
    </source>
</evidence>
<organism evidence="1 2">
    <name type="scientific">Gemmobacter lanyuensis</name>
    <dbReference type="NCBI Taxonomy" id="1054497"/>
    <lineage>
        <taxon>Bacteria</taxon>
        <taxon>Pseudomonadati</taxon>
        <taxon>Pseudomonadota</taxon>
        <taxon>Alphaproteobacteria</taxon>
        <taxon>Rhodobacterales</taxon>
        <taxon>Paracoccaceae</taxon>
        <taxon>Gemmobacter</taxon>
    </lineage>
</organism>
<dbReference type="SUPFAM" id="SSF55486">
    <property type="entry name" value="Metalloproteases ('zincins'), catalytic domain"/>
    <property type="match status" value="1"/>
</dbReference>
<comment type="caution">
    <text evidence="1">The sequence shown here is derived from an EMBL/GenBank/DDBJ whole genome shotgun (WGS) entry which is preliminary data.</text>
</comment>
<sequence>MGEGAKRVTVGRDAVVMGMSPEPRTFGTARLFCPYHPLAPGGRRPILPGMTHATAATIAPDLALIEQLAHEAVIALPEPWRAAATRVLVRIEDFAPADILSAMQIDDPFELTGLYEGIPLTEKSVMDQPTGPDVIWLFRRPILDEWLDRGDVSLGEMVTHVLVHELAHHFGWSDAEIAAVDPWWE</sequence>
<keyword evidence="2" id="KW-1185">Reference proteome</keyword>
<reference evidence="1" key="1">
    <citation type="journal article" date="2014" name="Int. J. Syst. Evol. Microbiol.">
        <title>Complete genome sequence of Corynebacterium casei LMG S-19264T (=DSM 44701T), isolated from a smear-ripened cheese.</title>
        <authorList>
            <consortium name="US DOE Joint Genome Institute (JGI-PGF)"/>
            <person name="Walter F."/>
            <person name="Albersmeier A."/>
            <person name="Kalinowski J."/>
            <person name="Ruckert C."/>
        </authorList>
    </citation>
    <scope>NUCLEOTIDE SEQUENCE</scope>
    <source>
        <strain evidence="1">KCTC 23714</strain>
    </source>
</reference>
<evidence type="ECO:0000313" key="1">
    <source>
        <dbReference type="EMBL" id="GGW27638.1"/>
    </source>
</evidence>
<name>A0A918IR90_9RHOB</name>